<accession>A0A2B7WT30</accession>
<keyword evidence="7" id="KW-1185">Reference proteome</keyword>
<evidence type="ECO:0008006" key="8">
    <source>
        <dbReference type="Google" id="ProtNLM"/>
    </source>
</evidence>
<proteinExistence type="predicted"/>
<dbReference type="OrthoDB" id="5393181at2759"/>
<dbReference type="GO" id="GO:0006890">
    <property type="term" value="P:retrograde vesicle-mediated transport, Golgi to endoplasmic reticulum"/>
    <property type="evidence" value="ECO:0007669"/>
    <property type="project" value="TreeGrafter"/>
</dbReference>
<comment type="caution">
    <text evidence="6">The sequence shown here is derived from an EMBL/GenBank/DDBJ whole genome shotgun (WGS) entry which is preliminary data.</text>
</comment>
<gene>
    <name evidence="6" type="ORF">AJ80_09322</name>
</gene>
<dbReference type="Proteomes" id="UP000224634">
    <property type="component" value="Unassembled WGS sequence"/>
</dbReference>
<dbReference type="AlphaFoldDB" id="A0A2B7WT30"/>
<dbReference type="InterPro" id="IPR028143">
    <property type="entry name" value="Get2/sif1"/>
</dbReference>
<keyword evidence="3 5" id="KW-0472">Membrane</keyword>
<reference evidence="6 7" key="1">
    <citation type="submission" date="2017-10" db="EMBL/GenBank/DDBJ databases">
        <title>Comparative genomics in systemic dimorphic fungi from Ajellomycetaceae.</title>
        <authorList>
            <person name="Munoz J.F."/>
            <person name="Mcewen J.G."/>
            <person name="Clay O.K."/>
            <person name="Cuomo C.A."/>
        </authorList>
    </citation>
    <scope>NUCLEOTIDE SEQUENCE [LARGE SCALE GENOMIC DNA]</scope>
    <source>
        <strain evidence="6 7">UAMH7299</strain>
    </source>
</reference>
<dbReference type="EMBL" id="PDNA01000267">
    <property type="protein sequence ID" value="PGG99627.1"/>
    <property type="molecule type" value="Genomic_DNA"/>
</dbReference>
<dbReference type="PANTHER" id="PTHR28263:SF1">
    <property type="entry name" value="GOLGI TO ER TRAFFIC PROTEIN 2"/>
    <property type="match status" value="1"/>
</dbReference>
<dbReference type="Pfam" id="PF08690">
    <property type="entry name" value="GET2"/>
    <property type="match status" value="1"/>
</dbReference>
<name>A0A2B7WT30_POLH7</name>
<evidence type="ECO:0000256" key="3">
    <source>
        <dbReference type="ARBA" id="ARBA00023136"/>
    </source>
</evidence>
<evidence type="ECO:0000256" key="4">
    <source>
        <dbReference type="SAM" id="MobiDB-lite"/>
    </source>
</evidence>
<evidence type="ECO:0000256" key="1">
    <source>
        <dbReference type="ARBA" id="ARBA00022692"/>
    </source>
</evidence>
<evidence type="ECO:0000256" key="5">
    <source>
        <dbReference type="SAM" id="Phobius"/>
    </source>
</evidence>
<keyword evidence="2 5" id="KW-1133">Transmembrane helix</keyword>
<dbReference type="PANTHER" id="PTHR28263">
    <property type="entry name" value="GOLGI TO ER TRAFFIC PROTEIN 2"/>
    <property type="match status" value="1"/>
</dbReference>
<sequence length="280" mass="30164">MASTEESPAQQAARLRRERREAKIKASGAARLDKITSLSGRTPAAVREDTLPSVSRLTPTPEPQPQPLRQSPSPLPPSPDVVDQTPESIQAQEAYIRALLRSQQPLDEASPQEEDPASKLLSSLLGAVPTATGSSDTPGPPIQPSPQELLSNLGLPSLLTRTLFGGQSKPLTPADQWKDRVWKALHLFFAAFVGIYLLVLFRSSTTTYGTSPPPPSTAQNPFVVFLTGEAVLNGTRVLSRARAGQLSGVMPWVRLLNDILRDGRIVIFVLGIGLWWTGAG</sequence>
<evidence type="ECO:0000256" key="2">
    <source>
        <dbReference type="ARBA" id="ARBA00022989"/>
    </source>
</evidence>
<organism evidence="6 7">
    <name type="scientific">Polytolypa hystricis (strain UAMH7299)</name>
    <dbReference type="NCBI Taxonomy" id="1447883"/>
    <lineage>
        <taxon>Eukaryota</taxon>
        <taxon>Fungi</taxon>
        <taxon>Dikarya</taxon>
        <taxon>Ascomycota</taxon>
        <taxon>Pezizomycotina</taxon>
        <taxon>Eurotiomycetes</taxon>
        <taxon>Eurotiomycetidae</taxon>
        <taxon>Onygenales</taxon>
        <taxon>Onygenales incertae sedis</taxon>
        <taxon>Polytolypa</taxon>
    </lineage>
</organism>
<protein>
    <recommendedName>
        <fullName evidence="8">GET complex, subunit GET2</fullName>
    </recommendedName>
</protein>
<feature type="transmembrane region" description="Helical" evidence="5">
    <location>
        <begin position="184"/>
        <end position="201"/>
    </location>
</feature>
<evidence type="ECO:0000313" key="7">
    <source>
        <dbReference type="Proteomes" id="UP000224634"/>
    </source>
</evidence>
<evidence type="ECO:0000313" key="6">
    <source>
        <dbReference type="EMBL" id="PGG99627.1"/>
    </source>
</evidence>
<keyword evidence="1 5" id="KW-0812">Transmembrane</keyword>
<feature type="region of interest" description="Disordered" evidence="4">
    <location>
        <begin position="128"/>
        <end position="150"/>
    </location>
</feature>
<feature type="region of interest" description="Disordered" evidence="4">
    <location>
        <begin position="1"/>
        <end position="84"/>
    </location>
</feature>